<proteinExistence type="predicted"/>
<dbReference type="Proteomes" id="UP000076128">
    <property type="component" value="Chromosome"/>
</dbReference>
<dbReference type="GO" id="GO:0016874">
    <property type="term" value="F:ligase activity"/>
    <property type="evidence" value="ECO:0007669"/>
    <property type="project" value="UniProtKB-KW"/>
</dbReference>
<accession>A0A159Z6J2</accession>
<protein>
    <submittedName>
        <fullName evidence="1">5-formyltetrahydrofolate cyclo-ligase</fullName>
    </submittedName>
</protein>
<evidence type="ECO:0000313" key="1">
    <source>
        <dbReference type="EMBL" id="AMY70120.1"/>
    </source>
</evidence>
<keyword evidence="1" id="KW-0436">Ligase</keyword>
<dbReference type="AlphaFoldDB" id="A0A159Z6J2"/>
<dbReference type="PATRIC" id="fig|1335048.3.peg.2999"/>
<keyword evidence="2" id="KW-1185">Reference proteome</keyword>
<organism evidence="1 2">
    <name type="scientific">Frigidibacter mobilis</name>
    <dbReference type="NCBI Taxonomy" id="1335048"/>
    <lineage>
        <taxon>Bacteria</taxon>
        <taxon>Pseudomonadati</taxon>
        <taxon>Pseudomonadota</taxon>
        <taxon>Alphaproteobacteria</taxon>
        <taxon>Rhodobacterales</taxon>
        <taxon>Paracoccaceae</taxon>
        <taxon>Frigidibacter</taxon>
    </lineage>
</organism>
<dbReference type="KEGG" id="daa:AKL17_2884"/>
<dbReference type="STRING" id="1335048.AKL17_2884"/>
<reference evidence="1 2" key="1">
    <citation type="submission" date="2015-09" db="EMBL/GenBank/DDBJ databases">
        <title>Complete genome sequence of Defluviimonas alba cai42t isolated from an oilfield in Xinjiang.</title>
        <authorList>
            <person name="Geng S."/>
            <person name="Pan X."/>
            <person name="Wu X."/>
        </authorList>
    </citation>
    <scope>NUCLEOTIDE SEQUENCE [LARGE SCALE GENOMIC DNA]</scope>
    <source>
        <strain evidence="2">cai42</strain>
    </source>
</reference>
<gene>
    <name evidence="1" type="ORF">AKL17_2884</name>
</gene>
<name>A0A159Z6J2_9RHOB</name>
<evidence type="ECO:0000313" key="2">
    <source>
        <dbReference type="Proteomes" id="UP000076128"/>
    </source>
</evidence>
<dbReference type="EMBL" id="CP012661">
    <property type="protein sequence ID" value="AMY70120.1"/>
    <property type="molecule type" value="Genomic_DNA"/>
</dbReference>
<sequence>MSAPDRKAAARKAAFADRKLAFAGGQGRAADRLAAVLAPCRGQVLAGYMPMRTEIDPLPAMAAHLGQARAGASACR</sequence>